<sequence length="216" mass="22341">MLTNRLTVTLALCACLATAGCARPTATATSATALTNVLATQSDPPTSPPSTTTASPDEQDTDAVGVNWDAPLPGGLMVAQGTDAAAAGQLTFKPLAPRFAEPIGIQVSDPSNTAPGDRAVAYLYRFPDGGTDFPYDGRVRVLEYHSQVTEAQLEEVAANPPGPPENFKVIQVAGHSALLVQANGIGRVQYVQDGVMIDVFGPAIPVAEVEELAANV</sequence>
<feature type="region of interest" description="Disordered" evidence="1">
    <location>
        <begin position="39"/>
        <end position="63"/>
    </location>
</feature>
<reference evidence="3" key="2">
    <citation type="submission" date="2020-09" db="EMBL/GenBank/DDBJ databases">
        <authorList>
            <person name="Sun Q."/>
            <person name="Zhou Y."/>
        </authorList>
    </citation>
    <scope>NUCLEOTIDE SEQUENCE</scope>
    <source>
        <strain evidence="3">CGMCC 4.7308</strain>
    </source>
</reference>
<feature type="chain" id="PRO_5038458886" evidence="2">
    <location>
        <begin position="20"/>
        <end position="216"/>
    </location>
</feature>
<organism evidence="3 4">
    <name type="scientific">Nakamurella endophytica</name>
    <dbReference type="NCBI Taxonomy" id="1748367"/>
    <lineage>
        <taxon>Bacteria</taxon>
        <taxon>Bacillati</taxon>
        <taxon>Actinomycetota</taxon>
        <taxon>Actinomycetes</taxon>
        <taxon>Nakamurellales</taxon>
        <taxon>Nakamurellaceae</taxon>
        <taxon>Nakamurella</taxon>
    </lineage>
</organism>
<feature type="signal peptide" evidence="2">
    <location>
        <begin position="1"/>
        <end position="19"/>
    </location>
</feature>
<evidence type="ECO:0000313" key="3">
    <source>
        <dbReference type="EMBL" id="GGM16144.1"/>
    </source>
</evidence>
<protein>
    <submittedName>
        <fullName evidence="3">Uncharacterized protein</fullName>
    </submittedName>
</protein>
<dbReference type="RefSeq" id="WP_188944653.1">
    <property type="nucleotide sequence ID" value="NZ_BMNA01000015.1"/>
</dbReference>
<keyword evidence="4" id="KW-1185">Reference proteome</keyword>
<reference evidence="3" key="1">
    <citation type="journal article" date="2014" name="Int. J. Syst. Evol. Microbiol.">
        <title>Complete genome sequence of Corynebacterium casei LMG S-19264T (=DSM 44701T), isolated from a smear-ripened cheese.</title>
        <authorList>
            <consortium name="US DOE Joint Genome Institute (JGI-PGF)"/>
            <person name="Walter F."/>
            <person name="Albersmeier A."/>
            <person name="Kalinowski J."/>
            <person name="Ruckert C."/>
        </authorList>
    </citation>
    <scope>NUCLEOTIDE SEQUENCE</scope>
    <source>
        <strain evidence="3">CGMCC 4.7308</strain>
    </source>
</reference>
<feature type="compositionally biased region" description="Low complexity" evidence="1">
    <location>
        <begin position="39"/>
        <end position="56"/>
    </location>
</feature>
<comment type="caution">
    <text evidence="3">The sequence shown here is derived from an EMBL/GenBank/DDBJ whole genome shotgun (WGS) entry which is preliminary data.</text>
</comment>
<gene>
    <name evidence="3" type="ORF">GCM10011594_40210</name>
</gene>
<dbReference type="Proteomes" id="UP000655208">
    <property type="component" value="Unassembled WGS sequence"/>
</dbReference>
<keyword evidence="2" id="KW-0732">Signal</keyword>
<proteinExistence type="predicted"/>
<dbReference type="AlphaFoldDB" id="A0A917TBF5"/>
<dbReference type="EMBL" id="BMNA01000015">
    <property type="protein sequence ID" value="GGM16144.1"/>
    <property type="molecule type" value="Genomic_DNA"/>
</dbReference>
<accession>A0A917TBF5</accession>
<evidence type="ECO:0000256" key="1">
    <source>
        <dbReference type="SAM" id="MobiDB-lite"/>
    </source>
</evidence>
<dbReference type="PROSITE" id="PS51257">
    <property type="entry name" value="PROKAR_LIPOPROTEIN"/>
    <property type="match status" value="1"/>
</dbReference>
<evidence type="ECO:0000313" key="4">
    <source>
        <dbReference type="Proteomes" id="UP000655208"/>
    </source>
</evidence>
<name>A0A917TBF5_9ACTN</name>
<evidence type="ECO:0000256" key="2">
    <source>
        <dbReference type="SAM" id="SignalP"/>
    </source>
</evidence>